<keyword evidence="7" id="KW-1185">Reference proteome</keyword>
<evidence type="ECO:0000313" key="6">
    <source>
        <dbReference type="EMBL" id="MFC3679334.1"/>
    </source>
</evidence>
<gene>
    <name evidence="6" type="ORF">ACFOMG_04310</name>
</gene>
<organism evidence="6 7">
    <name type="scientific">Bacterioplanoides pacificum</name>
    <dbReference type="NCBI Taxonomy" id="1171596"/>
    <lineage>
        <taxon>Bacteria</taxon>
        <taxon>Pseudomonadati</taxon>
        <taxon>Pseudomonadota</taxon>
        <taxon>Gammaproteobacteria</taxon>
        <taxon>Oceanospirillales</taxon>
        <taxon>Oceanospirillaceae</taxon>
        <taxon>Bacterioplanoides</taxon>
    </lineage>
</organism>
<dbReference type="SMART" id="SM00563">
    <property type="entry name" value="PlsC"/>
    <property type="match status" value="1"/>
</dbReference>
<evidence type="ECO:0000256" key="3">
    <source>
        <dbReference type="ARBA" id="ARBA00023315"/>
    </source>
</evidence>
<name>A0ABV7VP87_9GAMM</name>
<keyword evidence="4" id="KW-1133">Transmembrane helix</keyword>
<keyword evidence="4" id="KW-0472">Membrane</keyword>
<dbReference type="PANTHER" id="PTHR10434">
    <property type="entry name" value="1-ACYL-SN-GLYCEROL-3-PHOSPHATE ACYLTRANSFERASE"/>
    <property type="match status" value="1"/>
</dbReference>
<dbReference type="EMBL" id="JBHRYB010000003">
    <property type="protein sequence ID" value="MFC3679334.1"/>
    <property type="molecule type" value="Genomic_DNA"/>
</dbReference>
<evidence type="ECO:0000313" key="7">
    <source>
        <dbReference type="Proteomes" id="UP001595722"/>
    </source>
</evidence>
<protein>
    <submittedName>
        <fullName evidence="6">Lysophospholipid acyltransferase family protein</fullName>
    </submittedName>
</protein>
<keyword evidence="4" id="KW-0812">Transmembrane</keyword>
<dbReference type="SUPFAM" id="SSF69593">
    <property type="entry name" value="Glycerol-3-phosphate (1)-acyltransferase"/>
    <property type="match status" value="1"/>
</dbReference>
<evidence type="ECO:0000259" key="5">
    <source>
        <dbReference type="SMART" id="SM00563"/>
    </source>
</evidence>
<sequence length="262" mass="29647">MQAASILNPLRTLLFYCWLAGFTVFWCLLSFIVGIFLPLKARNYFVLVFYCYVAVWSARLICGVKWQLEGGENIPQDGRGYVLLSKHQSTWETFFLPTAIAPHVQVVKKELLYLPFFGWALNLIHPIFIDRNQKSNALKQVIQQGSERLQDGVHVLVFPEGTRIPPGQRKDFSKGAAMLASKAKAPVLAIAHNSGEFWPNDHWVKKPGTIRVVISPVIETSDLSTAEVNQWAEEWINATVERISQQKFSGRKVDANSSGKRF</sequence>
<reference evidence="7" key="1">
    <citation type="journal article" date="2019" name="Int. J. Syst. Evol. Microbiol.">
        <title>The Global Catalogue of Microorganisms (GCM) 10K type strain sequencing project: providing services to taxonomists for standard genome sequencing and annotation.</title>
        <authorList>
            <consortium name="The Broad Institute Genomics Platform"/>
            <consortium name="The Broad Institute Genome Sequencing Center for Infectious Disease"/>
            <person name="Wu L."/>
            <person name="Ma J."/>
        </authorList>
    </citation>
    <scope>NUCLEOTIDE SEQUENCE [LARGE SCALE GENOMIC DNA]</scope>
    <source>
        <strain evidence="7">KCTC 42424</strain>
    </source>
</reference>
<evidence type="ECO:0000256" key="4">
    <source>
        <dbReference type="SAM" id="Phobius"/>
    </source>
</evidence>
<feature type="transmembrane region" description="Helical" evidence="4">
    <location>
        <begin position="13"/>
        <end position="37"/>
    </location>
</feature>
<feature type="domain" description="Phospholipid/glycerol acyltransferase" evidence="5">
    <location>
        <begin position="81"/>
        <end position="195"/>
    </location>
</feature>
<comment type="caution">
    <text evidence="6">The sequence shown here is derived from an EMBL/GenBank/DDBJ whole genome shotgun (WGS) entry which is preliminary data.</text>
</comment>
<feature type="transmembrane region" description="Helical" evidence="4">
    <location>
        <begin position="44"/>
        <end position="66"/>
    </location>
</feature>
<dbReference type="Proteomes" id="UP001595722">
    <property type="component" value="Unassembled WGS sequence"/>
</dbReference>
<keyword evidence="3 6" id="KW-0012">Acyltransferase</keyword>
<accession>A0ABV7VP87</accession>
<dbReference type="RefSeq" id="WP_376864990.1">
    <property type="nucleotide sequence ID" value="NZ_JBHRYB010000003.1"/>
</dbReference>
<keyword evidence="2" id="KW-0808">Transferase</keyword>
<dbReference type="Pfam" id="PF01553">
    <property type="entry name" value="Acyltransferase"/>
    <property type="match status" value="1"/>
</dbReference>
<comment type="pathway">
    <text evidence="1">Lipid metabolism.</text>
</comment>
<feature type="transmembrane region" description="Helical" evidence="4">
    <location>
        <begin position="111"/>
        <end position="129"/>
    </location>
</feature>
<dbReference type="PANTHER" id="PTHR10434:SF40">
    <property type="entry name" value="1-ACYL-SN-GLYCEROL-3-PHOSPHATE ACYLTRANSFERASE"/>
    <property type="match status" value="1"/>
</dbReference>
<dbReference type="GO" id="GO:0016746">
    <property type="term" value="F:acyltransferase activity"/>
    <property type="evidence" value="ECO:0007669"/>
    <property type="project" value="UniProtKB-KW"/>
</dbReference>
<proteinExistence type="predicted"/>
<evidence type="ECO:0000256" key="1">
    <source>
        <dbReference type="ARBA" id="ARBA00005189"/>
    </source>
</evidence>
<dbReference type="CDD" id="cd07989">
    <property type="entry name" value="LPLAT_AGPAT-like"/>
    <property type="match status" value="1"/>
</dbReference>
<evidence type="ECO:0000256" key="2">
    <source>
        <dbReference type="ARBA" id="ARBA00022679"/>
    </source>
</evidence>
<dbReference type="InterPro" id="IPR002123">
    <property type="entry name" value="Plipid/glycerol_acylTrfase"/>
</dbReference>